<feature type="transmembrane region" description="Helical" evidence="8">
    <location>
        <begin position="192"/>
        <end position="210"/>
    </location>
</feature>
<keyword evidence="7 8" id="KW-0472">Membrane</keyword>
<dbReference type="AlphaFoldDB" id="A0A9W6ETQ2"/>
<keyword evidence="3" id="KW-0813">Transport</keyword>
<keyword evidence="4" id="KW-1003">Cell membrane</keyword>
<dbReference type="GO" id="GO:0034257">
    <property type="term" value="F:nicotinamide riboside transmembrane transporter activity"/>
    <property type="evidence" value="ECO:0007669"/>
    <property type="project" value="InterPro"/>
</dbReference>
<feature type="transmembrane region" description="Helical" evidence="8">
    <location>
        <begin position="117"/>
        <end position="135"/>
    </location>
</feature>
<organism evidence="9 10">
    <name type="scientific">Philodulcilactobacillus myokoensis</name>
    <dbReference type="NCBI Taxonomy" id="2929573"/>
    <lineage>
        <taxon>Bacteria</taxon>
        <taxon>Bacillati</taxon>
        <taxon>Bacillota</taxon>
        <taxon>Bacilli</taxon>
        <taxon>Lactobacillales</taxon>
        <taxon>Lactobacillaceae</taxon>
        <taxon>Philodulcilactobacillus</taxon>
    </lineage>
</organism>
<comment type="caution">
    <text evidence="9">The sequence shown here is derived from an EMBL/GenBank/DDBJ whole genome shotgun (WGS) entry which is preliminary data.</text>
</comment>
<comment type="subcellular location">
    <subcellularLocation>
        <location evidence="1">Cell membrane</location>
        <topology evidence="1">Multi-pass membrane protein</topology>
    </subcellularLocation>
</comment>
<feature type="transmembrane region" description="Helical" evidence="8">
    <location>
        <begin position="37"/>
        <end position="55"/>
    </location>
</feature>
<dbReference type="PANTHER" id="PTHR36122">
    <property type="entry name" value="NICOTINAMIDE RIBOSIDE TRANSPORTER PNUC"/>
    <property type="match status" value="1"/>
</dbReference>
<evidence type="ECO:0000256" key="7">
    <source>
        <dbReference type="ARBA" id="ARBA00023136"/>
    </source>
</evidence>
<comment type="similarity">
    <text evidence="2">Belongs to the nicotinamide ribonucleoside (NR) uptake permease (TC 4.B.1) family.</text>
</comment>
<name>A0A9W6ETQ2_9LACO</name>
<feature type="transmembrane region" description="Helical" evidence="8">
    <location>
        <begin position="156"/>
        <end position="180"/>
    </location>
</feature>
<evidence type="ECO:0000256" key="4">
    <source>
        <dbReference type="ARBA" id="ARBA00022475"/>
    </source>
</evidence>
<dbReference type="PANTHER" id="PTHR36122:SF2">
    <property type="entry name" value="NICOTINAMIDE RIBOSIDE TRANSPORTER PNUC"/>
    <property type="match status" value="1"/>
</dbReference>
<evidence type="ECO:0000256" key="3">
    <source>
        <dbReference type="ARBA" id="ARBA00022448"/>
    </source>
</evidence>
<feature type="transmembrane region" description="Helical" evidence="8">
    <location>
        <begin position="67"/>
        <end position="87"/>
    </location>
</feature>
<evidence type="ECO:0008006" key="11">
    <source>
        <dbReference type="Google" id="ProtNLM"/>
    </source>
</evidence>
<protein>
    <recommendedName>
        <fullName evidence="11">Nicotinamide mononucleotide transporter</fullName>
    </recommendedName>
</protein>
<evidence type="ECO:0000313" key="10">
    <source>
        <dbReference type="Proteomes" id="UP001144204"/>
    </source>
</evidence>
<reference evidence="9" key="2">
    <citation type="journal article" date="2023" name="PLoS ONE">
        <title>Philodulcilactobacillus myokoensis gen. nov., sp. nov., a fructophilic, acidophilic, and agar-phobic lactic acid bacterium isolated from fermented vegetable extracts.</title>
        <authorList>
            <person name="Kouya T."/>
            <person name="Ishiyama Y."/>
            <person name="Ohashi S."/>
            <person name="Kumakubo R."/>
            <person name="Yamazaki T."/>
            <person name="Otaki T."/>
        </authorList>
    </citation>
    <scope>NUCLEOTIDE SEQUENCE</scope>
    <source>
        <strain evidence="9">WR16-4</strain>
    </source>
</reference>
<sequence>MNNNLSKLDVFSRGMKLTFSPKEIFSEIFRMKKSRSIYLWVLQLVEVASFLIVFANGKFQFAPDFSLIPVLSLIAGITEIFSVVADADGLISNYFWGIINNIAYIWVSYDSHLYGEVYLNLLFLVTQFIGIYLWYSKNEMAGAKNVNTVQVKQMSGTGWIFLLIFTVIAWLLMAMFLMHVPFLSATLDPHPWLDALSTVTNVVAQFLLITRYGTPQFIMWIIGNGIETILWVVNFNPIVAMFWLLCTINAFYGWYVWEKKLSHQS</sequence>
<gene>
    <name evidence="9" type="ORF">WR164_15210</name>
</gene>
<evidence type="ECO:0000256" key="1">
    <source>
        <dbReference type="ARBA" id="ARBA00004651"/>
    </source>
</evidence>
<dbReference type="NCBIfam" id="TIGR01528">
    <property type="entry name" value="NMN_trans_PnuC"/>
    <property type="match status" value="1"/>
</dbReference>
<evidence type="ECO:0000313" key="9">
    <source>
        <dbReference type="EMBL" id="GLB47542.1"/>
    </source>
</evidence>
<dbReference type="EMBL" id="BRPL01000004">
    <property type="protein sequence ID" value="GLB47542.1"/>
    <property type="molecule type" value="Genomic_DNA"/>
</dbReference>
<keyword evidence="5 8" id="KW-0812">Transmembrane</keyword>
<evidence type="ECO:0000256" key="5">
    <source>
        <dbReference type="ARBA" id="ARBA00022692"/>
    </source>
</evidence>
<evidence type="ECO:0000256" key="8">
    <source>
        <dbReference type="SAM" id="Phobius"/>
    </source>
</evidence>
<feature type="transmembrane region" description="Helical" evidence="8">
    <location>
        <begin position="94"/>
        <end position="111"/>
    </location>
</feature>
<dbReference type="Proteomes" id="UP001144204">
    <property type="component" value="Unassembled WGS sequence"/>
</dbReference>
<feature type="transmembrane region" description="Helical" evidence="8">
    <location>
        <begin position="240"/>
        <end position="257"/>
    </location>
</feature>
<accession>A0A9W6ETQ2</accession>
<proteinExistence type="inferred from homology"/>
<dbReference type="Pfam" id="PF04973">
    <property type="entry name" value="NMN_transporter"/>
    <property type="match status" value="1"/>
</dbReference>
<dbReference type="GO" id="GO:0005886">
    <property type="term" value="C:plasma membrane"/>
    <property type="evidence" value="ECO:0007669"/>
    <property type="project" value="UniProtKB-SubCell"/>
</dbReference>
<evidence type="ECO:0000256" key="6">
    <source>
        <dbReference type="ARBA" id="ARBA00022989"/>
    </source>
</evidence>
<keyword evidence="10" id="KW-1185">Reference proteome</keyword>
<dbReference type="RefSeq" id="WP_286137079.1">
    <property type="nucleotide sequence ID" value="NZ_BRPL01000004.1"/>
</dbReference>
<keyword evidence="6 8" id="KW-1133">Transmembrane helix</keyword>
<dbReference type="InterPro" id="IPR006419">
    <property type="entry name" value="NMN_transpt_PnuC"/>
</dbReference>
<reference evidence="9" key="1">
    <citation type="submission" date="2022-07" db="EMBL/GenBank/DDBJ databases">
        <authorList>
            <person name="Kouya T."/>
            <person name="Ishiyama Y."/>
        </authorList>
    </citation>
    <scope>NUCLEOTIDE SEQUENCE</scope>
    <source>
        <strain evidence="9">WR16-4</strain>
    </source>
</reference>
<evidence type="ECO:0000256" key="2">
    <source>
        <dbReference type="ARBA" id="ARBA00006669"/>
    </source>
</evidence>